<dbReference type="EMBL" id="JAWJZY010000002">
    <property type="protein sequence ID" value="MEE8658374.1"/>
    <property type="molecule type" value="Genomic_DNA"/>
</dbReference>
<accession>A0ABU7U0G4</accession>
<sequence length="230" mass="25063">MTGHHSDRTKENAGEAPELVLMHGWGYDATLWDDVASLLTPRTVRKLEAGYFGAAPCLALPTRPFIAIGHSAGGLWFLKQNLTLCQAVILINSFTRFTRGEDFPLGQAPAILARMSRRLATAPNDVITLFRKNIGDTGTFNDPVSDRLMSGLADLAACDARYQARIMTPPLYALAGSDDPLVPPPCLARVLKISIILHGRRGTMCSPAPSHIYAPVLSEIFLTIYIHEPV</sequence>
<evidence type="ECO:0000313" key="2">
    <source>
        <dbReference type="Proteomes" id="UP001312908"/>
    </source>
</evidence>
<dbReference type="Proteomes" id="UP001312908">
    <property type="component" value="Unassembled WGS sequence"/>
</dbReference>
<name>A0ABU7U0G4_9PROT</name>
<dbReference type="SUPFAM" id="SSF53474">
    <property type="entry name" value="alpha/beta-Hydrolases"/>
    <property type="match status" value="1"/>
</dbReference>
<organism evidence="1 2">
    <name type="scientific">Sorlinia euscelidii</name>
    <dbReference type="NCBI Taxonomy" id="3081148"/>
    <lineage>
        <taxon>Bacteria</taxon>
        <taxon>Pseudomonadati</taxon>
        <taxon>Pseudomonadota</taxon>
        <taxon>Alphaproteobacteria</taxon>
        <taxon>Acetobacterales</taxon>
        <taxon>Acetobacteraceae</taxon>
        <taxon>Sorlinia</taxon>
    </lineage>
</organism>
<dbReference type="RefSeq" id="WP_394819319.1">
    <property type="nucleotide sequence ID" value="NZ_JAWJZY010000002.1"/>
</dbReference>
<protein>
    <submittedName>
        <fullName evidence="1">Uncharacterized protein</fullName>
    </submittedName>
</protein>
<reference evidence="1 2" key="1">
    <citation type="submission" date="2023-10" db="EMBL/GenBank/DDBJ databases">
        <title>Sorlinia euscelidii gen. nov., sp. nov., an acetic acid bacteria isolated from the gut of Euscelidius variegatus emitter.</title>
        <authorList>
            <person name="Michoud G."/>
            <person name="Marasco R."/>
            <person name="Seferji K."/>
            <person name="Gonella E."/>
            <person name="Garuglieri E."/>
            <person name="Alma A."/>
            <person name="Mapelli F."/>
            <person name="Borin S."/>
            <person name="Daffonchio D."/>
            <person name="Crotti E."/>
        </authorList>
    </citation>
    <scope>NUCLEOTIDE SEQUENCE [LARGE SCALE GENOMIC DNA]</scope>
    <source>
        <strain evidence="1 2">EV16P</strain>
    </source>
</reference>
<dbReference type="InterPro" id="IPR029058">
    <property type="entry name" value="AB_hydrolase_fold"/>
</dbReference>
<keyword evidence="2" id="KW-1185">Reference proteome</keyword>
<evidence type="ECO:0000313" key="1">
    <source>
        <dbReference type="EMBL" id="MEE8658374.1"/>
    </source>
</evidence>
<comment type="caution">
    <text evidence="1">The sequence shown here is derived from an EMBL/GenBank/DDBJ whole genome shotgun (WGS) entry which is preliminary data.</text>
</comment>
<proteinExistence type="predicted"/>
<gene>
    <name evidence="1" type="ORF">DOFOFD_05050</name>
</gene>
<dbReference type="Gene3D" id="3.40.50.1820">
    <property type="entry name" value="alpha/beta hydrolase"/>
    <property type="match status" value="1"/>
</dbReference>